<evidence type="ECO:0008006" key="3">
    <source>
        <dbReference type="Google" id="ProtNLM"/>
    </source>
</evidence>
<protein>
    <recommendedName>
        <fullName evidence="3">PAS domain-containing protein</fullName>
    </recommendedName>
</protein>
<accession>A0ABZ2BSF7</accession>
<dbReference type="Proteomes" id="UP001318682">
    <property type="component" value="Chromosome"/>
</dbReference>
<dbReference type="EMBL" id="CP143423">
    <property type="protein sequence ID" value="WVX48375.1"/>
    <property type="molecule type" value="Genomic_DNA"/>
</dbReference>
<evidence type="ECO:0000313" key="2">
    <source>
        <dbReference type="Proteomes" id="UP001318682"/>
    </source>
</evidence>
<reference evidence="2" key="2">
    <citation type="submission" date="2024-01" db="EMBL/GenBank/DDBJ databases">
        <title>Roseobacter fucihabitans sp. nov., isolated from the brown alga Fucus spiralis.</title>
        <authorList>
            <person name="Hahnke S."/>
            <person name="Berger M."/>
            <person name="Schlingloff A."/>
            <person name="Athale I."/>
            <person name="Neumann-Schaal M."/>
            <person name="Adenaya A."/>
            <person name="Poehlein A."/>
            <person name="Daniel R."/>
            <person name="Pertersen J."/>
            <person name="Brinkhoff T."/>
        </authorList>
    </citation>
    <scope>NUCLEOTIDE SEQUENCE [LARGE SCALE GENOMIC DNA]</scope>
    <source>
        <strain evidence="2">B14</strain>
    </source>
</reference>
<organism evidence="1 2">
    <name type="scientific">Roseobacter fucihabitans</name>
    <dbReference type="NCBI Taxonomy" id="1537242"/>
    <lineage>
        <taxon>Bacteria</taxon>
        <taxon>Pseudomonadati</taxon>
        <taxon>Pseudomonadota</taxon>
        <taxon>Alphaproteobacteria</taxon>
        <taxon>Rhodobacterales</taxon>
        <taxon>Roseobacteraceae</taxon>
        <taxon>Roseobacter</taxon>
    </lineage>
</organism>
<reference evidence="1 2" key="1">
    <citation type="submission" date="2015-07" db="EMBL/GenBank/DDBJ databases">
        <authorList>
            <person name="Voget S."/>
            <person name="Dogs M."/>
            <person name="Brinkhoff T.H."/>
            <person name="Daniel R."/>
        </authorList>
    </citation>
    <scope>NUCLEOTIDE SEQUENCE [LARGE SCALE GENOMIC DNA]</scope>
    <source>
        <strain evidence="1 2">B14</strain>
    </source>
</reference>
<proteinExistence type="predicted"/>
<evidence type="ECO:0000313" key="1">
    <source>
        <dbReference type="EMBL" id="WVX48375.1"/>
    </source>
</evidence>
<name>A0ABZ2BSF7_9RHOB</name>
<keyword evidence="2" id="KW-1185">Reference proteome</keyword>
<sequence>MNGSSPQRSLKDLLRDNAADPFAFDAFLKAWNDCFESSPVLDASFEEDAKEALEAASENMSTDLAGPKIRQMLSAFPNPAIIVHANGRVIEQNIAAMETLSIDQGDLIDALPFAL</sequence>
<gene>
    <name evidence="1" type="ORF">ROLI_014550</name>
</gene>